<sequence length="553" mass="60013">MAGRRSPILAAGLSIVVVVFMLVLLAELYYLLCWRRRRLLLANPRVSQGMITPLPADHLDEDHLHVHAAARSSRLGQSAFIHPAAATICCNNLLDSRGVGYEQAELQQLVAEKLFPAAIVKLSTATTDDDTTTMKVSSQQAMSMCTTTHSSNLGLSFNLDMTTSSIQQLNTQLMALPRMLFTIKEEEDLETGILQSHAELPNKASAACNFKPPGITKSMQDNSLQQPICTMKSIENSLQLTASNTIPTMTVVVSPSNTPFVSPPSSPLHNSPVAGSPSQQANNCQCPQLEVPICNSGFREGESAEIQLHHGDFLPSFDLEEQVPDSSYNFYHSLPPSENYHQHHEQEETYHSHHDVSRSSESAETGKQLQLNCSLTQALTDQEFKERLTEVMDAGNLADKLHRNDCFEEQLLVLPDAAVAVSSAMSQISSSHLLMQSFSPSLESFKTPLDSTPPLGFGVEIFSLDGNNGGCSPPPPPPPLLLLPPSKSLTFLYPSSPLVPIALSLSSPKSPSSNSSVSYYSSPTRSASLVNNMSSPRTSPVFSCTSSIELHSL</sequence>
<dbReference type="PANTHER" id="PTHR34054">
    <property type="entry name" value="EXPRESSED PROTEIN"/>
    <property type="match status" value="1"/>
</dbReference>
<keyword evidence="4" id="KW-1185">Reference proteome</keyword>
<feature type="compositionally biased region" description="Basic and acidic residues" evidence="1">
    <location>
        <begin position="340"/>
        <end position="358"/>
    </location>
</feature>
<dbReference type="PANTHER" id="PTHR34054:SF2">
    <property type="entry name" value="EXPRESSED PROTEIN"/>
    <property type="match status" value="1"/>
</dbReference>
<dbReference type="EMBL" id="OZ023717">
    <property type="protein sequence ID" value="CAK9866666.1"/>
    <property type="molecule type" value="Genomic_DNA"/>
</dbReference>
<accession>A0ABP1AWJ4</accession>
<feature type="region of interest" description="Disordered" evidence="1">
    <location>
        <begin position="257"/>
        <end position="282"/>
    </location>
</feature>
<organism evidence="3 4">
    <name type="scientific">Sphagnum jensenii</name>
    <dbReference type="NCBI Taxonomy" id="128206"/>
    <lineage>
        <taxon>Eukaryota</taxon>
        <taxon>Viridiplantae</taxon>
        <taxon>Streptophyta</taxon>
        <taxon>Embryophyta</taxon>
        <taxon>Bryophyta</taxon>
        <taxon>Sphagnophytina</taxon>
        <taxon>Sphagnopsida</taxon>
        <taxon>Sphagnales</taxon>
        <taxon>Sphagnaceae</taxon>
        <taxon>Sphagnum</taxon>
    </lineage>
</organism>
<evidence type="ECO:0000256" key="2">
    <source>
        <dbReference type="SAM" id="Phobius"/>
    </source>
</evidence>
<evidence type="ECO:0000313" key="3">
    <source>
        <dbReference type="EMBL" id="CAK9866666.1"/>
    </source>
</evidence>
<protein>
    <submittedName>
        <fullName evidence="3">Uncharacterized protein</fullName>
    </submittedName>
</protein>
<feature type="transmembrane region" description="Helical" evidence="2">
    <location>
        <begin position="6"/>
        <end position="32"/>
    </location>
</feature>
<evidence type="ECO:0000256" key="1">
    <source>
        <dbReference type="SAM" id="MobiDB-lite"/>
    </source>
</evidence>
<dbReference type="Proteomes" id="UP001497522">
    <property type="component" value="Chromosome 16"/>
</dbReference>
<reference evidence="3" key="1">
    <citation type="submission" date="2024-03" db="EMBL/GenBank/DDBJ databases">
        <authorList>
            <consortium name="ELIXIR-Norway"/>
            <consortium name="Elixir Norway"/>
        </authorList>
    </citation>
    <scope>NUCLEOTIDE SEQUENCE</scope>
</reference>
<keyword evidence="2" id="KW-0812">Transmembrane</keyword>
<evidence type="ECO:0000313" key="4">
    <source>
        <dbReference type="Proteomes" id="UP001497522"/>
    </source>
</evidence>
<keyword evidence="2" id="KW-0472">Membrane</keyword>
<feature type="region of interest" description="Disordered" evidence="1">
    <location>
        <begin position="328"/>
        <end position="367"/>
    </location>
</feature>
<dbReference type="InterPro" id="IPR045884">
    <property type="entry name" value="At5g59350-like"/>
</dbReference>
<name>A0ABP1AWJ4_9BRYO</name>
<gene>
    <name evidence="3" type="ORF">CSSPJE1EN2_LOCUS9661</name>
</gene>
<keyword evidence="2" id="KW-1133">Transmembrane helix</keyword>
<proteinExistence type="predicted"/>